<dbReference type="GO" id="GO:0005737">
    <property type="term" value="C:cytoplasm"/>
    <property type="evidence" value="ECO:0007669"/>
    <property type="project" value="UniProtKB-SubCell"/>
</dbReference>
<comment type="cofactor">
    <cofactor evidence="1">
        <name>Zn(2+)</name>
        <dbReference type="ChEBI" id="CHEBI:29105"/>
    </cofactor>
</comment>
<dbReference type="InterPro" id="IPR016192">
    <property type="entry name" value="APOBEC/CMP_deaminase_Zn-bd"/>
</dbReference>
<dbReference type="CDD" id="cd01285">
    <property type="entry name" value="nucleoside_deaminase"/>
    <property type="match status" value="1"/>
</dbReference>
<evidence type="ECO:0000256" key="1">
    <source>
        <dbReference type="ARBA" id="ARBA00001947"/>
    </source>
</evidence>
<evidence type="ECO:0000313" key="10">
    <source>
        <dbReference type="EMBL" id="MCG2431826.1"/>
    </source>
</evidence>
<comment type="caution">
    <text evidence="10">The sequence shown here is derived from an EMBL/GenBank/DDBJ whole genome shotgun (WGS) entry which is preliminary data.</text>
</comment>
<proteinExistence type="predicted"/>
<comment type="subunit">
    <text evidence="3">Homodimer.</text>
</comment>
<evidence type="ECO:0000256" key="5">
    <source>
        <dbReference type="ARBA" id="ARBA00022723"/>
    </source>
</evidence>
<keyword evidence="4" id="KW-0963">Cytoplasm</keyword>
<accession>A0A9X1R009</accession>
<dbReference type="PROSITE" id="PS00903">
    <property type="entry name" value="CYT_DCMP_DEAMINASES_1"/>
    <property type="match status" value="1"/>
</dbReference>
<comment type="subcellular location">
    <subcellularLocation>
        <location evidence="2">Cytoplasm</location>
    </subcellularLocation>
</comment>
<keyword evidence="11" id="KW-1185">Reference proteome</keyword>
<feature type="domain" description="CMP/dCMP-type deaminase" evidence="9">
    <location>
        <begin position="1"/>
        <end position="116"/>
    </location>
</feature>
<dbReference type="InterPro" id="IPR016193">
    <property type="entry name" value="Cytidine_deaminase-like"/>
</dbReference>
<evidence type="ECO:0000313" key="11">
    <source>
        <dbReference type="Proteomes" id="UP001139462"/>
    </source>
</evidence>
<keyword evidence="7" id="KW-0862">Zinc</keyword>
<reference evidence="10" key="1">
    <citation type="submission" date="2021-09" db="EMBL/GenBank/DDBJ databases">
        <title>Genome of Aequorivita sp. strain F64183.</title>
        <authorList>
            <person name="Wang Y."/>
        </authorList>
    </citation>
    <scope>NUCLEOTIDE SEQUENCE</scope>
    <source>
        <strain evidence="10">F64183</strain>
    </source>
</reference>
<keyword evidence="6" id="KW-0378">Hydrolase</keyword>
<organism evidence="10 11">
    <name type="scientific">Aequorivita xiaoshiensis</name>
    <dbReference type="NCBI Taxonomy" id="2874476"/>
    <lineage>
        <taxon>Bacteria</taxon>
        <taxon>Pseudomonadati</taxon>
        <taxon>Bacteroidota</taxon>
        <taxon>Flavobacteriia</taxon>
        <taxon>Flavobacteriales</taxon>
        <taxon>Flavobacteriaceae</taxon>
        <taxon>Aequorivita</taxon>
    </lineage>
</organism>
<keyword evidence="5" id="KW-0479">Metal-binding</keyword>
<dbReference type="PANTHER" id="PTHR11079">
    <property type="entry name" value="CYTOSINE DEAMINASE FAMILY MEMBER"/>
    <property type="match status" value="1"/>
</dbReference>
<dbReference type="Proteomes" id="UP001139462">
    <property type="component" value="Unassembled WGS sequence"/>
</dbReference>
<dbReference type="GO" id="GO:0072527">
    <property type="term" value="P:pyrimidine-containing compound metabolic process"/>
    <property type="evidence" value="ECO:0007669"/>
    <property type="project" value="UniProtKB-ARBA"/>
</dbReference>
<dbReference type="EMBL" id="JAIRBB010000012">
    <property type="protein sequence ID" value="MCG2431826.1"/>
    <property type="molecule type" value="Genomic_DNA"/>
</dbReference>
<gene>
    <name evidence="10" type="ORF">K8344_11895</name>
</gene>
<evidence type="ECO:0000259" key="9">
    <source>
        <dbReference type="PROSITE" id="PS51747"/>
    </source>
</evidence>
<comment type="pathway">
    <text evidence="8">Pyrimidine metabolism.</text>
</comment>
<evidence type="ECO:0000256" key="4">
    <source>
        <dbReference type="ARBA" id="ARBA00022490"/>
    </source>
</evidence>
<dbReference type="SUPFAM" id="SSF53927">
    <property type="entry name" value="Cytidine deaminase-like"/>
    <property type="match status" value="1"/>
</dbReference>
<dbReference type="GO" id="GO:0055086">
    <property type="term" value="P:nucleobase-containing small molecule metabolic process"/>
    <property type="evidence" value="ECO:0007669"/>
    <property type="project" value="UniProtKB-ARBA"/>
</dbReference>
<dbReference type="FunFam" id="3.40.140.10:FF:000016">
    <property type="entry name" value="Cytosine deaminase"/>
    <property type="match status" value="1"/>
</dbReference>
<dbReference type="GO" id="GO:0008835">
    <property type="term" value="F:diaminohydroxyphosphoribosylaminopyrimidine deaminase activity"/>
    <property type="evidence" value="ECO:0007669"/>
    <property type="project" value="TreeGrafter"/>
</dbReference>
<dbReference type="PROSITE" id="PS51747">
    <property type="entry name" value="CYT_DCMP_DEAMINASES_2"/>
    <property type="match status" value="1"/>
</dbReference>
<name>A0A9X1R009_9FLAO</name>
<sequence>MDTFFSEALKEAEIGIAEGGIPVGAVLVHNGEIIGRGHNKRVQKGSPIIHAEMDAIENAGRQSVSVYKESVLYTTLSPCPMCAGAILHYGIPKIVIGENTNYLGAEDMLIENGVSVIVLNDRRCKQLVDYFISENPELWNEDVGAS</sequence>
<dbReference type="GO" id="GO:0008270">
    <property type="term" value="F:zinc ion binding"/>
    <property type="evidence" value="ECO:0007669"/>
    <property type="project" value="InterPro"/>
</dbReference>
<evidence type="ECO:0000256" key="8">
    <source>
        <dbReference type="ARBA" id="ARBA00060693"/>
    </source>
</evidence>
<dbReference type="RefSeq" id="WP_237608906.1">
    <property type="nucleotide sequence ID" value="NZ_JAIRBB010000012.1"/>
</dbReference>
<dbReference type="Pfam" id="PF00383">
    <property type="entry name" value="dCMP_cyt_deam_1"/>
    <property type="match status" value="1"/>
</dbReference>
<evidence type="ECO:0000256" key="3">
    <source>
        <dbReference type="ARBA" id="ARBA00011738"/>
    </source>
</evidence>
<evidence type="ECO:0000256" key="6">
    <source>
        <dbReference type="ARBA" id="ARBA00022801"/>
    </source>
</evidence>
<evidence type="ECO:0000256" key="7">
    <source>
        <dbReference type="ARBA" id="ARBA00022833"/>
    </source>
</evidence>
<dbReference type="Gene3D" id="3.40.140.10">
    <property type="entry name" value="Cytidine Deaminase, domain 2"/>
    <property type="match status" value="1"/>
</dbReference>
<protein>
    <submittedName>
        <fullName evidence="10">Nucleoside deaminase</fullName>
    </submittedName>
</protein>
<dbReference type="PANTHER" id="PTHR11079:SF190">
    <property type="entry name" value="CYTOSINE DEAMINASE"/>
    <property type="match status" value="1"/>
</dbReference>
<dbReference type="AlphaFoldDB" id="A0A9X1R009"/>
<evidence type="ECO:0000256" key="2">
    <source>
        <dbReference type="ARBA" id="ARBA00004496"/>
    </source>
</evidence>
<dbReference type="InterPro" id="IPR002125">
    <property type="entry name" value="CMP_dCMP_dom"/>
</dbReference>